<dbReference type="OrthoDB" id="10263751at2759"/>
<name>A0A448WFE2_9PLAT</name>
<sequence>MALFFPDFEAPTVIVRRKKPVHTSISEHEPELSEGSKAQAIQQVKRTIAVVGKSAYLENQELILEKIQSSGFNVAVQKEFSLTRQQALDIFNSLENSASFDKFITQLSDSPLLVIGLAKEGK</sequence>
<gene>
    <name evidence="2" type="ORF">PXEA_LOCUS3818</name>
</gene>
<evidence type="ECO:0000313" key="3">
    <source>
        <dbReference type="Proteomes" id="UP000784294"/>
    </source>
</evidence>
<dbReference type="SUPFAM" id="SSF54919">
    <property type="entry name" value="Nucleoside diphosphate kinase, NDK"/>
    <property type="match status" value="1"/>
</dbReference>
<dbReference type="InterPro" id="IPR036850">
    <property type="entry name" value="NDK-like_dom_sf"/>
</dbReference>
<proteinExistence type="inferred from homology"/>
<dbReference type="EMBL" id="CAAALY010008841">
    <property type="protein sequence ID" value="VEL10378.1"/>
    <property type="molecule type" value="Genomic_DNA"/>
</dbReference>
<organism evidence="2 3">
    <name type="scientific">Protopolystoma xenopodis</name>
    <dbReference type="NCBI Taxonomy" id="117903"/>
    <lineage>
        <taxon>Eukaryota</taxon>
        <taxon>Metazoa</taxon>
        <taxon>Spiralia</taxon>
        <taxon>Lophotrochozoa</taxon>
        <taxon>Platyhelminthes</taxon>
        <taxon>Monogenea</taxon>
        <taxon>Polyopisthocotylea</taxon>
        <taxon>Polystomatidea</taxon>
        <taxon>Polystomatidae</taxon>
        <taxon>Protopolystoma</taxon>
    </lineage>
</organism>
<accession>A0A448WFE2</accession>
<dbReference type="PROSITE" id="PS51374">
    <property type="entry name" value="NDPK_LIKE"/>
    <property type="match status" value="1"/>
</dbReference>
<evidence type="ECO:0000313" key="2">
    <source>
        <dbReference type="EMBL" id="VEL10378.1"/>
    </source>
</evidence>
<comment type="caution">
    <text evidence="2">The sequence shown here is derived from an EMBL/GenBank/DDBJ whole genome shotgun (WGS) entry which is preliminary data.</text>
</comment>
<dbReference type="AlphaFoldDB" id="A0A448WFE2"/>
<evidence type="ECO:0000256" key="1">
    <source>
        <dbReference type="PROSITE-ProRule" id="PRU00706"/>
    </source>
</evidence>
<protein>
    <submittedName>
        <fullName evidence="2">Uncharacterized protein</fullName>
    </submittedName>
</protein>
<dbReference type="Proteomes" id="UP000784294">
    <property type="component" value="Unassembled WGS sequence"/>
</dbReference>
<reference evidence="2" key="1">
    <citation type="submission" date="2018-11" db="EMBL/GenBank/DDBJ databases">
        <authorList>
            <consortium name="Pathogen Informatics"/>
        </authorList>
    </citation>
    <scope>NUCLEOTIDE SEQUENCE</scope>
</reference>
<dbReference type="Gene3D" id="3.30.70.141">
    <property type="entry name" value="Nucleoside diphosphate kinase-like domain"/>
    <property type="match status" value="1"/>
</dbReference>
<comment type="caution">
    <text evidence="1">Lacks conserved residue(s) required for the propagation of feature annotation.</text>
</comment>
<keyword evidence="3" id="KW-1185">Reference proteome</keyword>
<comment type="similarity">
    <text evidence="1">Belongs to the NDK family.</text>
</comment>